<feature type="compositionally biased region" description="Acidic residues" evidence="2">
    <location>
        <begin position="180"/>
        <end position="200"/>
    </location>
</feature>
<dbReference type="GO" id="GO:0030686">
    <property type="term" value="C:90S preribosome"/>
    <property type="evidence" value="ECO:0007669"/>
    <property type="project" value="TreeGrafter"/>
</dbReference>
<dbReference type="GO" id="GO:0030490">
    <property type="term" value="P:maturation of SSU-rRNA"/>
    <property type="evidence" value="ECO:0007669"/>
    <property type="project" value="TreeGrafter"/>
</dbReference>
<protein>
    <submittedName>
        <fullName evidence="4">Protein bud22</fullName>
    </submittedName>
</protein>
<dbReference type="PANTHER" id="PTHR23325:SF1">
    <property type="entry name" value="SERUM RESPONSE FACTOR-BINDING PROTEIN 1"/>
    <property type="match status" value="1"/>
</dbReference>
<sequence length="475" mass="51783">MAKRKRGADSLSLRHLEKLQEDIARALKEAKGFERQRMSKRQRAFDKDPEKKAALERDINVLKSLDLHQTARAHLYSSLLRIKSIANHEDLPAQLKKGVAKPELAEDERLVLHNVTSGLYNRDGVKKAVDKAITFVCEALDIPVPQKGAKGKRERKEKTENTQEAEPVPVKADQKTTPVDNEDETDFEGFSADDDDDEDAVPAIQDLDSDAEVAQENDISALDGLLGSSSDEDEDEDDEERARLWAKYRGKETVNLDDISLSGGDSEPDDAVDTDEDNDEPRTKAASDKKVTSRGVSLSSSPEPQRKRSKKATSATVGGQPTGSTFLPSLMGGYVSGSESASDVDVAPPKKRRGQQARRAIWAQKYGSRAKHLQDAARNKGRGRDDGWDMKRGAVDAGDSRTPWKKGVKNPFSSASGGGGGGGGGGGQQQETRRPPPPPKKRDDQGPLHPSWEARKKAKESQKAAAFAGSKVVFD</sequence>
<name>A0A2N6NB86_BEABA</name>
<gene>
    <name evidence="4" type="primary">bud22</name>
    <name evidence="4" type="ORF">BM221_009382</name>
</gene>
<feature type="compositionally biased region" description="Gly residues" evidence="2">
    <location>
        <begin position="416"/>
        <end position="428"/>
    </location>
</feature>
<feature type="compositionally biased region" description="Basic and acidic residues" evidence="2">
    <location>
        <begin position="280"/>
        <end position="291"/>
    </location>
</feature>
<keyword evidence="1" id="KW-0175">Coiled coil</keyword>
<accession>A0A2N6NB86</accession>
<organism evidence="4 5">
    <name type="scientific">Beauveria bassiana</name>
    <name type="common">White muscardine disease fungus</name>
    <name type="synonym">Tritirachium shiotae</name>
    <dbReference type="NCBI Taxonomy" id="176275"/>
    <lineage>
        <taxon>Eukaryota</taxon>
        <taxon>Fungi</taxon>
        <taxon>Dikarya</taxon>
        <taxon>Ascomycota</taxon>
        <taxon>Pezizomycotina</taxon>
        <taxon>Sordariomycetes</taxon>
        <taxon>Hypocreomycetidae</taxon>
        <taxon>Hypocreales</taxon>
        <taxon>Cordycipitaceae</taxon>
        <taxon>Beauveria</taxon>
    </lineage>
</organism>
<dbReference type="EMBL" id="MRVG01000012">
    <property type="protein sequence ID" value="PMB64543.1"/>
    <property type="molecule type" value="Genomic_DNA"/>
</dbReference>
<feature type="compositionally biased region" description="Polar residues" evidence="2">
    <location>
        <begin position="312"/>
        <end position="327"/>
    </location>
</feature>
<feature type="compositionally biased region" description="Acidic residues" evidence="2">
    <location>
        <begin position="230"/>
        <end position="239"/>
    </location>
</feature>
<evidence type="ECO:0000256" key="1">
    <source>
        <dbReference type="ARBA" id="ARBA00023054"/>
    </source>
</evidence>
<dbReference type="PANTHER" id="PTHR23325">
    <property type="entry name" value="SERUM RESPONSE FACTOR-BINDING"/>
    <property type="match status" value="1"/>
</dbReference>
<reference evidence="4 5" key="1">
    <citation type="journal article" date="2016" name="Appl. Microbiol. Biotechnol.">
        <title>Characterization of T-DNA insertion mutants with decreased virulence in the entomopathogenic fungus Beauveria bassiana JEF-007.</title>
        <authorList>
            <person name="Kim S."/>
            <person name="Lee S.J."/>
            <person name="Nai Y.S."/>
            <person name="Yu J.S."/>
            <person name="Lee M.R."/>
            <person name="Yang Y.T."/>
            <person name="Kim J.S."/>
        </authorList>
    </citation>
    <scope>NUCLEOTIDE SEQUENCE [LARGE SCALE GENOMIC DNA]</scope>
    <source>
        <strain evidence="4 5">JEF-007</strain>
    </source>
</reference>
<feature type="compositionally biased region" description="Acidic residues" evidence="2">
    <location>
        <begin position="266"/>
        <end position="279"/>
    </location>
</feature>
<evidence type="ECO:0000259" key="3">
    <source>
        <dbReference type="Pfam" id="PF09073"/>
    </source>
</evidence>
<evidence type="ECO:0000313" key="5">
    <source>
        <dbReference type="Proteomes" id="UP000235728"/>
    </source>
</evidence>
<evidence type="ECO:0000256" key="2">
    <source>
        <dbReference type="SAM" id="MobiDB-lite"/>
    </source>
</evidence>
<dbReference type="InterPro" id="IPR015158">
    <property type="entry name" value="Bud22_dom"/>
</dbReference>
<feature type="compositionally biased region" description="Basic and acidic residues" evidence="2">
    <location>
        <begin position="372"/>
        <end position="394"/>
    </location>
</feature>
<dbReference type="Pfam" id="PF09073">
    <property type="entry name" value="BUD22"/>
    <property type="match status" value="1"/>
</dbReference>
<feature type="domain" description="Bud22" evidence="3">
    <location>
        <begin position="17"/>
        <end position="475"/>
    </location>
</feature>
<proteinExistence type="predicted"/>
<feature type="compositionally biased region" description="Polar residues" evidence="2">
    <location>
        <begin position="294"/>
        <end position="303"/>
    </location>
</feature>
<dbReference type="AlphaFoldDB" id="A0A2N6NB86"/>
<dbReference type="Proteomes" id="UP000235728">
    <property type="component" value="Unassembled WGS sequence"/>
</dbReference>
<dbReference type="OMA" id="ALWEKKF"/>
<dbReference type="GO" id="GO:0005634">
    <property type="term" value="C:nucleus"/>
    <property type="evidence" value="ECO:0007669"/>
    <property type="project" value="TreeGrafter"/>
</dbReference>
<feature type="region of interest" description="Disordered" evidence="2">
    <location>
        <begin position="146"/>
        <end position="475"/>
    </location>
</feature>
<evidence type="ECO:0000313" key="4">
    <source>
        <dbReference type="EMBL" id="PMB64543.1"/>
    </source>
</evidence>
<comment type="caution">
    <text evidence="4">The sequence shown here is derived from an EMBL/GenBank/DDBJ whole genome shotgun (WGS) entry which is preliminary data.</text>
</comment>
<feature type="compositionally biased region" description="Basic and acidic residues" evidence="2">
    <location>
        <begin position="440"/>
        <end position="462"/>
    </location>
</feature>
<dbReference type="InterPro" id="IPR037393">
    <property type="entry name" value="Bud22/SRFB1"/>
</dbReference>